<evidence type="ECO:0000313" key="3">
    <source>
        <dbReference type="EMBL" id="KAK3804135.1"/>
    </source>
</evidence>
<sequence>MNSSSEIQHLTLSDKILDLHLKSDTLKQSKMSAVDASKNSEMVSNSVENLKCLGKEVAEVLSSQVDELSAACQKALQASNNDKHVADMVTFRLKSFSDILENVMLMIQGAETLPTRTKPDEQLFSSLVERINKLEESNVTLEKICVDNQAACTQTTSAEELKTEIELLQSKIGMLTISTSQIEESMAQVQQGISPIPELEAKLQTVTTEMEACCKESKIQKNKIKNLQMLVEDSTNLRSQLKKMKSKHQALKQQIITIKDEKDTASLLLAKRLSNLERLREILKRDQPRGATAPETNLMSENLHTQLRKLETDILQLSRSPVGFTVQLQEDRVIDQNCQVKKLFDIVTNFGECFKPYQGHFVVPYDGLYCFCVKLEQEGDDNFTAGLMSKEINEEADQDCPVSTHSFYFVKTLVEALKESKVRPEKELKSIKNLTVNNIVTNMVGFIDTPGQYIAFSYLRVLYYFGLDKNCYVLYIDLEMCLVSRLEFESSSRGARVSGTGYGQGQGWLMYCAGAGVIFEGCQGVRDRVRSGSRLVDVLRWSWSSLR</sequence>
<accession>A0AAE1EEV5</accession>
<gene>
    <name evidence="3" type="ORF">RRG08_015709</name>
</gene>
<feature type="domain" description="C1q" evidence="2">
    <location>
        <begin position="324"/>
        <end position="391"/>
    </location>
</feature>
<keyword evidence="1" id="KW-0175">Coiled coil</keyword>
<evidence type="ECO:0000313" key="4">
    <source>
        <dbReference type="Proteomes" id="UP001283361"/>
    </source>
</evidence>
<name>A0AAE1EEV5_9GAST</name>
<comment type="caution">
    <text evidence="3">The sequence shown here is derived from an EMBL/GenBank/DDBJ whole genome shotgun (WGS) entry which is preliminary data.</text>
</comment>
<dbReference type="SUPFAM" id="SSF49842">
    <property type="entry name" value="TNF-like"/>
    <property type="match status" value="1"/>
</dbReference>
<dbReference type="Gene3D" id="2.60.120.40">
    <property type="match status" value="1"/>
</dbReference>
<dbReference type="Proteomes" id="UP001283361">
    <property type="component" value="Unassembled WGS sequence"/>
</dbReference>
<dbReference type="EMBL" id="JAWDGP010000040">
    <property type="protein sequence ID" value="KAK3804135.1"/>
    <property type="molecule type" value="Genomic_DNA"/>
</dbReference>
<organism evidence="3 4">
    <name type="scientific">Elysia crispata</name>
    <name type="common">lettuce slug</name>
    <dbReference type="NCBI Taxonomy" id="231223"/>
    <lineage>
        <taxon>Eukaryota</taxon>
        <taxon>Metazoa</taxon>
        <taxon>Spiralia</taxon>
        <taxon>Lophotrochozoa</taxon>
        <taxon>Mollusca</taxon>
        <taxon>Gastropoda</taxon>
        <taxon>Heterobranchia</taxon>
        <taxon>Euthyneura</taxon>
        <taxon>Panpulmonata</taxon>
        <taxon>Sacoglossa</taxon>
        <taxon>Placobranchoidea</taxon>
        <taxon>Plakobranchidae</taxon>
        <taxon>Elysia</taxon>
    </lineage>
</organism>
<protein>
    <recommendedName>
        <fullName evidence="2">C1q domain-containing protein</fullName>
    </recommendedName>
</protein>
<dbReference type="Pfam" id="PF00386">
    <property type="entry name" value="C1q"/>
    <property type="match status" value="1"/>
</dbReference>
<proteinExistence type="predicted"/>
<dbReference type="InterPro" id="IPR008983">
    <property type="entry name" value="Tumour_necrosis_fac-like_dom"/>
</dbReference>
<evidence type="ECO:0000259" key="2">
    <source>
        <dbReference type="Pfam" id="PF00386"/>
    </source>
</evidence>
<keyword evidence="4" id="KW-1185">Reference proteome</keyword>
<dbReference type="InterPro" id="IPR001073">
    <property type="entry name" value="C1q_dom"/>
</dbReference>
<dbReference type="AlphaFoldDB" id="A0AAE1EEV5"/>
<feature type="coiled-coil region" evidence="1">
    <location>
        <begin position="227"/>
        <end position="261"/>
    </location>
</feature>
<evidence type="ECO:0000256" key="1">
    <source>
        <dbReference type="SAM" id="Coils"/>
    </source>
</evidence>
<reference evidence="3" key="1">
    <citation type="journal article" date="2023" name="G3 (Bethesda)">
        <title>A reference genome for the long-term kleptoplast-retaining sea slug Elysia crispata morphotype clarki.</title>
        <authorList>
            <person name="Eastman K.E."/>
            <person name="Pendleton A.L."/>
            <person name="Shaikh M.A."/>
            <person name="Suttiyut T."/>
            <person name="Ogas R."/>
            <person name="Tomko P."/>
            <person name="Gavelis G."/>
            <person name="Widhalm J.R."/>
            <person name="Wisecaver J.H."/>
        </authorList>
    </citation>
    <scope>NUCLEOTIDE SEQUENCE</scope>
    <source>
        <strain evidence="3">ECLA1</strain>
    </source>
</reference>